<gene>
    <name evidence="8" type="ORF">EGC82_16030</name>
</gene>
<feature type="active site" description="Charge relay system" evidence="5">
    <location>
        <position position="314"/>
    </location>
</feature>
<dbReference type="PANTHER" id="PTHR43806">
    <property type="entry name" value="PEPTIDASE S8"/>
    <property type="match status" value="1"/>
</dbReference>
<dbReference type="PROSITE" id="PS00137">
    <property type="entry name" value="SUBTILASE_HIS"/>
    <property type="match status" value="1"/>
</dbReference>
<keyword evidence="3 5" id="KW-0378">Hydrolase</keyword>
<dbReference type="KEGG" id="slj:EGC82_16030"/>
<evidence type="ECO:0000256" key="5">
    <source>
        <dbReference type="PROSITE-ProRule" id="PRU01240"/>
    </source>
</evidence>
<dbReference type="InterPro" id="IPR000209">
    <property type="entry name" value="Peptidase_S8/S53_dom"/>
</dbReference>
<dbReference type="Proteomes" id="UP000278035">
    <property type="component" value="Chromosome"/>
</dbReference>
<evidence type="ECO:0000256" key="3">
    <source>
        <dbReference type="ARBA" id="ARBA00022801"/>
    </source>
</evidence>
<dbReference type="Pfam" id="PF00082">
    <property type="entry name" value="Peptidase_S8"/>
    <property type="match status" value="1"/>
</dbReference>
<evidence type="ECO:0000256" key="6">
    <source>
        <dbReference type="SAM" id="SignalP"/>
    </source>
</evidence>
<accession>A0A3G8LWW1</accession>
<dbReference type="GO" id="GO:0004252">
    <property type="term" value="F:serine-type endopeptidase activity"/>
    <property type="evidence" value="ECO:0007669"/>
    <property type="project" value="UniProtKB-UniRule"/>
</dbReference>
<feature type="signal peptide" evidence="6">
    <location>
        <begin position="1"/>
        <end position="19"/>
    </location>
</feature>
<keyword evidence="4 5" id="KW-0720">Serine protease</keyword>
<dbReference type="InterPro" id="IPR050131">
    <property type="entry name" value="Peptidase_S8_subtilisin-like"/>
</dbReference>
<keyword evidence="9" id="KW-1185">Reference proteome</keyword>
<dbReference type="SUPFAM" id="SSF52743">
    <property type="entry name" value="Subtilisin-like"/>
    <property type="match status" value="1"/>
</dbReference>
<feature type="domain" description="Peptidase S8/S53" evidence="7">
    <location>
        <begin position="94"/>
        <end position="350"/>
    </location>
</feature>
<reference evidence="9" key="1">
    <citation type="submission" date="2018-11" db="EMBL/GenBank/DDBJ databases">
        <title>Shewanella sp. M2.</title>
        <authorList>
            <person name="Hwang Y.J."/>
            <person name="Hwang C.Y."/>
        </authorList>
    </citation>
    <scope>NUCLEOTIDE SEQUENCE [LARGE SCALE GENOMIC DNA]</scope>
    <source>
        <strain evidence="9">LMG 19866</strain>
    </source>
</reference>
<sequence>MKKLTTLSMAILASFVATAAMSAPKETQITERYFTPQLAPQPTGKQSVSSDGSLPNDAEFQRLQYSYMHSSLTEATVGNYFIGSWLKSQTKQTKKIRVGVVDVGFAPHPDINYANESADFFENDNDAYSEKIMRESSSCTPHGTYVASIIAAKSNNGVGIFGAGNNVEVVPARVAACGQGSNFETSDGIAWLAGRSFADEGIADISHSVDVINVSRGGYGGCPIDIQEAVDYAMSKGITVVASAGNGNVETELSWPAGCKGVITVSATDINDNQASFTNYGHANDITSRGVDVALYGLDDPSLPNKTYIGSGTSFSGPLVSSAIANVLSVTDGLTPAEVKYLLLSTSTEFSDTTTCTVDSCGEGHLNNDKLVEAGELYQAGNLSYIKQALPYGNACDKQLLIETFGESLPLCGMLELTLNALGTERDHVTYNVYRAPKGTAIDVNDSATELFISDTKKTTQLVPDFDIESFDYGFTVCFSDDCSDDVIHITTYEEKDASCE</sequence>
<dbReference type="InterPro" id="IPR036852">
    <property type="entry name" value="Peptidase_S8/S53_dom_sf"/>
</dbReference>
<dbReference type="PROSITE" id="PS51892">
    <property type="entry name" value="SUBTILASE"/>
    <property type="match status" value="1"/>
</dbReference>
<keyword evidence="6" id="KW-0732">Signal</keyword>
<evidence type="ECO:0000313" key="9">
    <source>
        <dbReference type="Proteomes" id="UP000278035"/>
    </source>
</evidence>
<comment type="similarity">
    <text evidence="1 5">Belongs to the peptidase S8 family.</text>
</comment>
<feature type="active site" description="Charge relay system" evidence="5">
    <location>
        <position position="142"/>
    </location>
</feature>
<evidence type="ECO:0000256" key="1">
    <source>
        <dbReference type="ARBA" id="ARBA00011073"/>
    </source>
</evidence>
<evidence type="ECO:0000259" key="7">
    <source>
        <dbReference type="Pfam" id="PF00082"/>
    </source>
</evidence>
<feature type="active site" description="Charge relay system" evidence="5">
    <location>
        <position position="102"/>
    </location>
</feature>
<dbReference type="PANTHER" id="PTHR43806:SF11">
    <property type="entry name" value="CEREVISIN-RELATED"/>
    <property type="match status" value="1"/>
</dbReference>
<dbReference type="InterPro" id="IPR022398">
    <property type="entry name" value="Peptidase_S8_His-AS"/>
</dbReference>
<dbReference type="AlphaFoldDB" id="A0A3G8LWW1"/>
<organism evidence="8 9">
    <name type="scientific">Shewanella livingstonensis</name>
    <dbReference type="NCBI Taxonomy" id="150120"/>
    <lineage>
        <taxon>Bacteria</taxon>
        <taxon>Pseudomonadati</taxon>
        <taxon>Pseudomonadota</taxon>
        <taxon>Gammaproteobacteria</taxon>
        <taxon>Alteromonadales</taxon>
        <taxon>Shewanellaceae</taxon>
        <taxon>Shewanella</taxon>
    </lineage>
</organism>
<name>A0A3G8LWW1_9GAMM</name>
<dbReference type="EMBL" id="CP034015">
    <property type="protein sequence ID" value="AZG74129.1"/>
    <property type="molecule type" value="Genomic_DNA"/>
</dbReference>
<evidence type="ECO:0000256" key="2">
    <source>
        <dbReference type="ARBA" id="ARBA00022670"/>
    </source>
</evidence>
<keyword evidence="2 5" id="KW-0645">Protease</keyword>
<proteinExistence type="inferred from homology"/>
<dbReference type="RefSeq" id="WP_124731654.1">
    <property type="nucleotide sequence ID" value="NZ_CBCSKC010000054.1"/>
</dbReference>
<evidence type="ECO:0000313" key="8">
    <source>
        <dbReference type="EMBL" id="AZG74129.1"/>
    </source>
</evidence>
<dbReference type="GO" id="GO:0006508">
    <property type="term" value="P:proteolysis"/>
    <property type="evidence" value="ECO:0007669"/>
    <property type="project" value="UniProtKB-KW"/>
</dbReference>
<dbReference type="Gene3D" id="3.40.50.200">
    <property type="entry name" value="Peptidase S8/S53 domain"/>
    <property type="match status" value="1"/>
</dbReference>
<dbReference type="OrthoDB" id="9790784at2"/>
<protein>
    <recommendedName>
        <fullName evidence="7">Peptidase S8/S53 domain-containing protein</fullName>
    </recommendedName>
</protein>
<feature type="chain" id="PRO_5017925616" description="Peptidase S8/S53 domain-containing protein" evidence="6">
    <location>
        <begin position="20"/>
        <end position="501"/>
    </location>
</feature>
<evidence type="ECO:0000256" key="4">
    <source>
        <dbReference type="ARBA" id="ARBA00022825"/>
    </source>
</evidence>